<proteinExistence type="inferred from homology"/>
<dbReference type="GO" id="GO:0036431">
    <property type="term" value="F:dCMP kinase activity"/>
    <property type="evidence" value="ECO:0007669"/>
    <property type="project" value="InterPro"/>
</dbReference>
<keyword evidence="5 10" id="KW-0418">Kinase</keyword>
<evidence type="ECO:0000256" key="7">
    <source>
        <dbReference type="ARBA" id="ARBA00047615"/>
    </source>
</evidence>
<gene>
    <name evidence="10" type="primary">cmk_25</name>
    <name evidence="10" type="ORF">SDC9_58451</name>
</gene>
<dbReference type="SUPFAM" id="SSF52540">
    <property type="entry name" value="P-loop containing nucleoside triphosphate hydrolases"/>
    <property type="match status" value="1"/>
</dbReference>
<comment type="caution">
    <text evidence="10">The sequence shown here is derived from an EMBL/GenBank/DDBJ whole genome shotgun (WGS) entry which is preliminary data.</text>
</comment>
<evidence type="ECO:0000256" key="4">
    <source>
        <dbReference type="ARBA" id="ARBA00022741"/>
    </source>
</evidence>
<evidence type="ECO:0000256" key="3">
    <source>
        <dbReference type="ARBA" id="ARBA00022679"/>
    </source>
</evidence>
<evidence type="ECO:0000313" key="10">
    <source>
        <dbReference type="EMBL" id="MPM12100.1"/>
    </source>
</evidence>
<evidence type="ECO:0000256" key="1">
    <source>
        <dbReference type="ARBA" id="ARBA00009427"/>
    </source>
</evidence>
<dbReference type="PANTHER" id="PTHR21299">
    <property type="entry name" value="CYTIDYLATE KINASE/PANTOATE-BETA-ALANINE LIGASE"/>
    <property type="match status" value="1"/>
</dbReference>
<dbReference type="CDD" id="cd02020">
    <property type="entry name" value="CMPK"/>
    <property type="match status" value="1"/>
</dbReference>
<comment type="catalytic activity">
    <reaction evidence="8">
        <text>CMP + ATP = CDP + ADP</text>
        <dbReference type="Rhea" id="RHEA:11600"/>
        <dbReference type="ChEBI" id="CHEBI:30616"/>
        <dbReference type="ChEBI" id="CHEBI:58069"/>
        <dbReference type="ChEBI" id="CHEBI:60377"/>
        <dbReference type="ChEBI" id="CHEBI:456216"/>
        <dbReference type="EC" id="2.7.4.25"/>
    </reaction>
</comment>
<dbReference type="GO" id="GO:0015949">
    <property type="term" value="P:nucleobase-containing small molecule interconversion"/>
    <property type="evidence" value="ECO:0007669"/>
    <property type="project" value="TreeGrafter"/>
</dbReference>
<dbReference type="Gene3D" id="3.40.50.300">
    <property type="entry name" value="P-loop containing nucleotide triphosphate hydrolases"/>
    <property type="match status" value="1"/>
</dbReference>
<dbReference type="Pfam" id="PF02224">
    <property type="entry name" value="Cytidylate_kin"/>
    <property type="match status" value="1"/>
</dbReference>
<evidence type="ECO:0000259" key="9">
    <source>
        <dbReference type="Pfam" id="PF02224"/>
    </source>
</evidence>
<evidence type="ECO:0000256" key="2">
    <source>
        <dbReference type="ARBA" id="ARBA00012906"/>
    </source>
</evidence>
<keyword evidence="4" id="KW-0547">Nucleotide-binding</keyword>
<sequence length="225" mass="24607">MKVFSIAIDGPAGSGKSTVAKILSDKLGIIYVDTGAMYRTVAFYCFKNGVSTKDGEAVGTALKNIRMDIKMTDGVQRMILNGEDVTGLIRTAEIGQGASDVGVFIPVRDKLVEMQQEIAKKASVVMDGRDIGTVVLPDAKVKIYLNADVEERAKRRLKDFAAQGKTDTLEEVIEQIKIRDNNDMTREYNPLKKAEDAIEIDTTGMTIDEVVNGVLDIVETKTGER</sequence>
<dbReference type="InterPro" id="IPR003136">
    <property type="entry name" value="Cytidylate_kin"/>
</dbReference>
<dbReference type="AlphaFoldDB" id="A0A644X7F1"/>
<dbReference type="GO" id="GO:0036430">
    <property type="term" value="F:CMP kinase activity"/>
    <property type="evidence" value="ECO:0007669"/>
    <property type="project" value="RHEA"/>
</dbReference>
<dbReference type="NCBIfam" id="TIGR00017">
    <property type="entry name" value="cmk"/>
    <property type="match status" value="1"/>
</dbReference>
<dbReference type="GO" id="GO:0005524">
    <property type="term" value="F:ATP binding"/>
    <property type="evidence" value="ECO:0007669"/>
    <property type="project" value="UniProtKB-KW"/>
</dbReference>
<reference evidence="10" key="1">
    <citation type="submission" date="2019-08" db="EMBL/GenBank/DDBJ databases">
        <authorList>
            <person name="Kucharzyk K."/>
            <person name="Murdoch R.W."/>
            <person name="Higgins S."/>
            <person name="Loffler F."/>
        </authorList>
    </citation>
    <scope>NUCLEOTIDE SEQUENCE</scope>
</reference>
<dbReference type="InterPro" id="IPR011994">
    <property type="entry name" value="Cytidylate_kinase_dom"/>
</dbReference>
<dbReference type="GO" id="GO:0005829">
    <property type="term" value="C:cytosol"/>
    <property type="evidence" value="ECO:0007669"/>
    <property type="project" value="TreeGrafter"/>
</dbReference>
<evidence type="ECO:0000256" key="6">
    <source>
        <dbReference type="ARBA" id="ARBA00022840"/>
    </source>
</evidence>
<dbReference type="EC" id="2.7.4.25" evidence="2"/>
<feature type="domain" description="Cytidylate kinase" evidence="9">
    <location>
        <begin position="6"/>
        <end position="219"/>
    </location>
</feature>
<dbReference type="PANTHER" id="PTHR21299:SF2">
    <property type="entry name" value="CYTIDYLATE KINASE"/>
    <property type="match status" value="1"/>
</dbReference>
<name>A0A644X7F1_9ZZZZ</name>
<accession>A0A644X7F1</accession>
<comment type="similarity">
    <text evidence="1">Belongs to the cytidylate kinase family. Type 1 subfamily.</text>
</comment>
<dbReference type="HAMAP" id="MF_00238">
    <property type="entry name" value="Cytidyl_kinase_type1"/>
    <property type="match status" value="1"/>
</dbReference>
<dbReference type="EMBL" id="VSSQ01001921">
    <property type="protein sequence ID" value="MPM12100.1"/>
    <property type="molecule type" value="Genomic_DNA"/>
</dbReference>
<evidence type="ECO:0000256" key="8">
    <source>
        <dbReference type="ARBA" id="ARBA00048478"/>
    </source>
</evidence>
<organism evidence="10">
    <name type="scientific">bioreactor metagenome</name>
    <dbReference type="NCBI Taxonomy" id="1076179"/>
    <lineage>
        <taxon>unclassified sequences</taxon>
        <taxon>metagenomes</taxon>
        <taxon>ecological metagenomes</taxon>
    </lineage>
</organism>
<keyword evidence="6" id="KW-0067">ATP-binding</keyword>
<dbReference type="InterPro" id="IPR027417">
    <property type="entry name" value="P-loop_NTPase"/>
</dbReference>
<comment type="catalytic activity">
    <reaction evidence="7">
        <text>dCMP + ATP = dCDP + ADP</text>
        <dbReference type="Rhea" id="RHEA:25094"/>
        <dbReference type="ChEBI" id="CHEBI:30616"/>
        <dbReference type="ChEBI" id="CHEBI:57566"/>
        <dbReference type="ChEBI" id="CHEBI:58593"/>
        <dbReference type="ChEBI" id="CHEBI:456216"/>
        <dbReference type="EC" id="2.7.4.25"/>
    </reaction>
</comment>
<keyword evidence="3 10" id="KW-0808">Transferase</keyword>
<protein>
    <recommendedName>
        <fullName evidence="2">(d)CMP kinase</fullName>
        <ecNumber evidence="2">2.7.4.25</ecNumber>
    </recommendedName>
</protein>
<evidence type="ECO:0000256" key="5">
    <source>
        <dbReference type="ARBA" id="ARBA00022777"/>
    </source>
</evidence>